<dbReference type="PROSITE" id="PS51186">
    <property type="entry name" value="GNAT"/>
    <property type="match status" value="1"/>
</dbReference>
<evidence type="ECO:0000259" key="2">
    <source>
        <dbReference type="PROSITE" id="PS51186"/>
    </source>
</evidence>
<dbReference type="EMBL" id="BAABYW010000001">
    <property type="protein sequence ID" value="GAA6409591.1"/>
    <property type="molecule type" value="Genomic_DNA"/>
</dbReference>
<proteinExistence type="predicted"/>
<evidence type="ECO:0000313" key="3">
    <source>
        <dbReference type="EMBL" id="GAA6409591.1"/>
    </source>
</evidence>
<keyword evidence="4" id="KW-1185">Reference proteome</keyword>
<comment type="caution">
    <text evidence="3">The sequence shown here is derived from an EMBL/GenBank/DDBJ whole genome shotgun (WGS) entry which is preliminary data.</text>
</comment>
<dbReference type="InterPro" id="IPR000182">
    <property type="entry name" value="GNAT_dom"/>
</dbReference>
<dbReference type="InterPro" id="IPR016181">
    <property type="entry name" value="Acyl_CoA_acyltransferase"/>
</dbReference>
<reference evidence="3 4" key="1">
    <citation type="submission" date="2024-04" db="EMBL/GenBank/DDBJ databases">
        <title>Defined microbial consortia suppress multidrug-resistant proinflammatory Enterobacteriaceae via ecological control.</title>
        <authorList>
            <person name="Furuichi M."/>
            <person name="Kawaguchi T."/>
            <person name="Pust M."/>
            <person name="Yasuma K."/>
            <person name="Plichta D."/>
            <person name="Hasegawa N."/>
            <person name="Ohya T."/>
            <person name="Bhattarai S."/>
            <person name="Sasajima S."/>
            <person name="Aoto Y."/>
            <person name="Tuganbaev T."/>
            <person name="Yaginuma M."/>
            <person name="Ueda M."/>
            <person name="Okahashi N."/>
            <person name="Amafuji K."/>
            <person name="Kiridooshi Y."/>
            <person name="Sugita K."/>
            <person name="Strazar M."/>
            <person name="Skelly A."/>
            <person name="Suda W."/>
            <person name="Hattori M."/>
            <person name="Nakamoto N."/>
            <person name="Caballero S."/>
            <person name="Norman J."/>
            <person name="Olle B."/>
            <person name="Tanoue T."/>
            <person name="Arita M."/>
            <person name="Bucci V."/>
            <person name="Atarashi K."/>
            <person name="Xavier R."/>
            <person name="Honda K."/>
        </authorList>
    </citation>
    <scope>NUCLEOTIDE SEQUENCE [LARGE SCALE GENOMIC DNA]</scope>
    <source>
        <strain evidence="4">k04-0078-D8-1</strain>
    </source>
</reference>
<gene>
    <name evidence="3" type="ORF">K040078D81_37080</name>
</gene>
<protein>
    <recommendedName>
        <fullName evidence="2">N-acetyltransferase domain-containing protein</fullName>
    </recommendedName>
</protein>
<dbReference type="Gene3D" id="3.40.630.30">
    <property type="match status" value="1"/>
</dbReference>
<dbReference type="SUPFAM" id="SSF55729">
    <property type="entry name" value="Acyl-CoA N-acyltransferases (Nat)"/>
    <property type="match status" value="1"/>
</dbReference>
<dbReference type="Proteomes" id="UP001600943">
    <property type="component" value="Unassembled WGS sequence"/>
</dbReference>
<evidence type="ECO:0000313" key="4">
    <source>
        <dbReference type="Proteomes" id="UP001600943"/>
    </source>
</evidence>
<sequence length="162" mass="18750">MYLLRVLQEDDIELVRTWMQQDYVSMWFGDADEWVAEMKGRDKEYDFIHHFIVEDNQTPIGFVQYYDYSKIPGEEALSQPPETYGIDYMIGDRQLLGQGIGKILVKIICDKVLIENPSAVRIAADPTIEETRKNVASIKVLEANGFEFDRVSGLYIKNISFK</sequence>
<feature type="domain" description="N-acetyltransferase" evidence="2">
    <location>
        <begin position="2"/>
        <end position="162"/>
    </location>
</feature>
<organism evidence="3 4">
    <name type="scientific">Blautia hominis</name>
    <dbReference type="NCBI Taxonomy" id="2025493"/>
    <lineage>
        <taxon>Bacteria</taxon>
        <taxon>Bacillati</taxon>
        <taxon>Bacillota</taxon>
        <taxon>Clostridia</taxon>
        <taxon>Lachnospirales</taxon>
        <taxon>Lachnospiraceae</taxon>
        <taxon>Blautia</taxon>
    </lineage>
</organism>
<dbReference type="Pfam" id="PF13523">
    <property type="entry name" value="Acetyltransf_8"/>
    <property type="match status" value="1"/>
</dbReference>
<name>A0ABQ0BDP9_9FIRM</name>
<accession>A0ABQ0BDP9</accession>
<dbReference type="PANTHER" id="PTHR31438:SF1">
    <property type="entry name" value="LYSINE N-ACYLTRANSFERASE C17G9.06C-RELATED"/>
    <property type="match status" value="1"/>
</dbReference>
<keyword evidence="1" id="KW-0046">Antibiotic resistance</keyword>
<dbReference type="PANTHER" id="PTHR31438">
    <property type="entry name" value="LYSINE N-ACYLTRANSFERASE C17G9.06C-RELATED"/>
    <property type="match status" value="1"/>
</dbReference>
<evidence type="ECO:0000256" key="1">
    <source>
        <dbReference type="ARBA" id="ARBA00023251"/>
    </source>
</evidence>